<dbReference type="AlphaFoldDB" id="A0A6A6J451"/>
<dbReference type="RefSeq" id="XP_033648890.1">
    <property type="nucleotide sequence ID" value="XM_033799444.1"/>
</dbReference>
<protein>
    <submittedName>
        <fullName evidence="1">Uncharacterized protein</fullName>
    </submittedName>
</protein>
<evidence type="ECO:0000313" key="1">
    <source>
        <dbReference type="EMBL" id="KAF2271351.1"/>
    </source>
</evidence>
<dbReference type="EMBL" id="ML986547">
    <property type="protein sequence ID" value="KAF2271351.1"/>
    <property type="molecule type" value="Genomic_DNA"/>
</dbReference>
<dbReference type="Proteomes" id="UP000800097">
    <property type="component" value="Unassembled WGS sequence"/>
</dbReference>
<sequence>MKELLPTRPVIPPFPHCPEVNSPNVTLNRLPAIRPLPPFQLRRINIRTKISLLNHSLLSSTAARTYPPHSQSPRPPSPTMLLLIDKFPKRSNADFTTTYESGAMP</sequence>
<keyword evidence="2" id="KW-1185">Reference proteome</keyword>
<evidence type="ECO:0000313" key="2">
    <source>
        <dbReference type="Proteomes" id="UP000800097"/>
    </source>
</evidence>
<accession>A0A6A6J451</accession>
<dbReference type="GeneID" id="54552619"/>
<reference evidence="1" key="1">
    <citation type="journal article" date="2020" name="Stud. Mycol.">
        <title>101 Dothideomycetes genomes: a test case for predicting lifestyles and emergence of pathogens.</title>
        <authorList>
            <person name="Haridas S."/>
            <person name="Albert R."/>
            <person name="Binder M."/>
            <person name="Bloem J."/>
            <person name="Labutti K."/>
            <person name="Salamov A."/>
            <person name="Andreopoulos B."/>
            <person name="Baker S."/>
            <person name="Barry K."/>
            <person name="Bills G."/>
            <person name="Bluhm B."/>
            <person name="Cannon C."/>
            <person name="Castanera R."/>
            <person name="Culley D."/>
            <person name="Daum C."/>
            <person name="Ezra D."/>
            <person name="Gonzalez J."/>
            <person name="Henrissat B."/>
            <person name="Kuo A."/>
            <person name="Liang C."/>
            <person name="Lipzen A."/>
            <person name="Lutzoni F."/>
            <person name="Magnuson J."/>
            <person name="Mondo S."/>
            <person name="Nolan M."/>
            <person name="Ohm R."/>
            <person name="Pangilinan J."/>
            <person name="Park H.-J."/>
            <person name="Ramirez L."/>
            <person name="Alfaro M."/>
            <person name="Sun H."/>
            <person name="Tritt A."/>
            <person name="Yoshinaga Y."/>
            <person name="Zwiers L.-H."/>
            <person name="Turgeon B."/>
            <person name="Goodwin S."/>
            <person name="Spatafora J."/>
            <person name="Crous P."/>
            <person name="Grigoriev I."/>
        </authorList>
    </citation>
    <scope>NUCLEOTIDE SEQUENCE</scope>
    <source>
        <strain evidence="1">CBS 379.55</strain>
    </source>
</reference>
<organism evidence="1 2">
    <name type="scientific">Westerdykella ornata</name>
    <dbReference type="NCBI Taxonomy" id="318751"/>
    <lineage>
        <taxon>Eukaryota</taxon>
        <taxon>Fungi</taxon>
        <taxon>Dikarya</taxon>
        <taxon>Ascomycota</taxon>
        <taxon>Pezizomycotina</taxon>
        <taxon>Dothideomycetes</taxon>
        <taxon>Pleosporomycetidae</taxon>
        <taxon>Pleosporales</taxon>
        <taxon>Sporormiaceae</taxon>
        <taxon>Westerdykella</taxon>
    </lineage>
</organism>
<gene>
    <name evidence="1" type="ORF">EI97DRAFT_437940</name>
</gene>
<proteinExistence type="predicted"/>
<name>A0A6A6J451_WESOR</name>